<dbReference type="PROSITE" id="PS50011">
    <property type="entry name" value="PROTEIN_KINASE_DOM"/>
    <property type="match status" value="1"/>
</dbReference>
<protein>
    <submittedName>
        <fullName evidence="6">Protein kinase</fullName>
    </submittedName>
</protein>
<dbReference type="GO" id="GO:0004674">
    <property type="term" value="F:protein serine/threonine kinase activity"/>
    <property type="evidence" value="ECO:0007669"/>
    <property type="project" value="TreeGrafter"/>
</dbReference>
<keyword evidence="7" id="KW-1185">Reference proteome</keyword>
<dbReference type="KEGG" id="mcn:Mcup_0436"/>
<evidence type="ECO:0000256" key="1">
    <source>
        <dbReference type="ARBA" id="ARBA00022741"/>
    </source>
</evidence>
<dbReference type="PANTHER" id="PTHR44167:SF24">
    <property type="entry name" value="SERINE_THREONINE-PROTEIN KINASE CHK2"/>
    <property type="match status" value="1"/>
</dbReference>
<feature type="transmembrane region" description="Helical" evidence="4">
    <location>
        <begin position="90"/>
        <end position="111"/>
    </location>
</feature>
<dbReference type="InterPro" id="IPR008271">
    <property type="entry name" value="Ser/Thr_kinase_AS"/>
</dbReference>
<sequence length="778" mass="85720">MMSQRLLAKWSTSLKIVGAIEAITIAFLSLSKDSPQTLLYTPLTFLTLLSLGSVLKHSLKTYGLIVSVSTVFLFSETMGDLSMNVNQLNVKALASILASVLLIIISFLLYFHKGTWKTFVVSSLLYLLLVFPLIWIAFFGFENYVHPILNLWASIENSPSFPTYASISLLGLIAFLMLSYSPGVKPFQSFRSVGLTYPSIILIYSASALLNQELSLNLTTMFPSNVTITFPPLLWLAVISLISIPLSLSSLKDRPLVLGLSLASASFAASALIFILSKLVFTSGYDYVIPLLLTSSGGSVIPRGITDPDKVKSRLISVLKQGNYGSARRYVNFLNSIGVTPTELVCQLSREGNCEASLWLASSYKVEYDSCGDLKALVNCILATGKFPRDVSQLLVALERRDRLTAEKLAGLVLAKTNDERTREMARRLISTRKVEERVDLPSLSNWDPSLWINRELYGYQVRSFVGKGGTAYVFLTERGGAKYAMKIPLLTASSNAERTRLSKSTFTDLAGESSKLQEISAKTDDMVTLYGIFVDRTTIKEILSGNLELYLKSPPAMVMEYMEGGDAESILSNQNVFHSAQWERIVAFILLKVANALSVVHSEGYVHLDVKTKNVFFTSNPGSTGGEVLQSLLTGRVKVKLGDLGASRRVGGTIDQYTPEYCPVDQVEAMLNRGGASPKMDVFSLGATGYKLLTGRALNPVNVINLMDKAVEDYVEKRDYKQTLAQASLNYQRFYMTLSLKDVNQDLAKLIKEMVNPDPTRRPSAHQVVSALSSTLR</sequence>
<feature type="transmembrane region" description="Helical" evidence="4">
    <location>
        <begin position="230"/>
        <end position="249"/>
    </location>
</feature>
<feature type="transmembrane region" description="Helical" evidence="4">
    <location>
        <begin position="123"/>
        <end position="141"/>
    </location>
</feature>
<dbReference type="Proteomes" id="UP000007812">
    <property type="component" value="Chromosome"/>
</dbReference>
<dbReference type="HOGENOM" id="CLU_355138_0_0_2"/>
<dbReference type="PANTHER" id="PTHR44167">
    <property type="entry name" value="OVARIAN-SPECIFIC SERINE/THREONINE-PROTEIN KINASE LOK-RELATED"/>
    <property type="match status" value="1"/>
</dbReference>
<dbReference type="EMBL" id="CP002656">
    <property type="protein sequence ID" value="AEB94544.1"/>
    <property type="molecule type" value="Genomic_DNA"/>
</dbReference>
<evidence type="ECO:0000256" key="4">
    <source>
        <dbReference type="SAM" id="Phobius"/>
    </source>
</evidence>
<feature type="transmembrane region" description="Helical" evidence="4">
    <location>
        <begin position="62"/>
        <end position="78"/>
    </location>
</feature>
<evidence type="ECO:0000256" key="3">
    <source>
        <dbReference type="SAM" id="MobiDB-lite"/>
    </source>
</evidence>
<keyword evidence="6" id="KW-0418">Kinase</keyword>
<evidence type="ECO:0000313" key="7">
    <source>
        <dbReference type="Proteomes" id="UP000007812"/>
    </source>
</evidence>
<evidence type="ECO:0000259" key="5">
    <source>
        <dbReference type="PROSITE" id="PS50011"/>
    </source>
</evidence>
<dbReference type="PATRIC" id="fig|1006006.8.peg.439"/>
<keyword evidence="2" id="KW-0067">ATP-binding</keyword>
<feature type="transmembrane region" description="Helical" evidence="4">
    <location>
        <begin position="192"/>
        <end position="210"/>
    </location>
</feature>
<reference evidence="6 7" key="1">
    <citation type="journal article" date="2011" name="J. Bacteriol.">
        <title>Complete genome sequence of Metallosphaera cuprina, a metal sulfide-oxidizing archaeon from a hot spring.</title>
        <authorList>
            <person name="Liu L.J."/>
            <person name="You X.Y."/>
            <person name="Zheng H."/>
            <person name="Wang S."/>
            <person name="Jiang C.Y."/>
            <person name="Liu S.J."/>
        </authorList>
    </citation>
    <scope>NUCLEOTIDE SEQUENCE [LARGE SCALE GENOMIC DNA]</scope>
    <source>
        <strain evidence="6 7">Ar-4</strain>
    </source>
</reference>
<organism evidence="6 7">
    <name type="scientific">Metallosphaera cuprina (strain Ar-4)</name>
    <dbReference type="NCBI Taxonomy" id="1006006"/>
    <lineage>
        <taxon>Archaea</taxon>
        <taxon>Thermoproteota</taxon>
        <taxon>Thermoprotei</taxon>
        <taxon>Sulfolobales</taxon>
        <taxon>Sulfolobaceae</taxon>
        <taxon>Metallosphaera</taxon>
    </lineage>
</organism>
<evidence type="ECO:0000313" key="6">
    <source>
        <dbReference type="EMBL" id="AEB94544.1"/>
    </source>
</evidence>
<keyword evidence="4" id="KW-0472">Membrane</keyword>
<dbReference type="SMART" id="SM00220">
    <property type="entry name" value="S_TKc"/>
    <property type="match status" value="1"/>
</dbReference>
<gene>
    <name evidence="6" type="ordered locus">Mcup_0436</name>
</gene>
<keyword evidence="4" id="KW-1133">Transmembrane helix</keyword>
<feature type="domain" description="Protein kinase" evidence="5">
    <location>
        <begin position="460"/>
        <end position="777"/>
    </location>
</feature>
<dbReference type="InterPro" id="IPR017441">
    <property type="entry name" value="Protein_kinase_ATP_BS"/>
</dbReference>
<dbReference type="InterPro" id="IPR011009">
    <property type="entry name" value="Kinase-like_dom_sf"/>
</dbReference>
<dbReference type="InterPro" id="IPR000719">
    <property type="entry name" value="Prot_kinase_dom"/>
</dbReference>
<dbReference type="GO" id="GO:0005524">
    <property type="term" value="F:ATP binding"/>
    <property type="evidence" value="ECO:0007669"/>
    <property type="project" value="UniProtKB-KW"/>
</dbReference>
<feature type="transmembrane region" description="Helical" evidence="4">
    <location>
        <begin position="256"/>
        <end position="281"/>
    </location>
</feature>
<dbReference type="SUPFAM" id="SSF56112">
    <property type="entry name" value="Protein kinase-like (PK-like)"/>
    <property type="match status" value="1"/>
</dbReference>
<dbReference type="AlphaFoldDB" id="F4G045"/>
<evidence type="ECO:0000256" key="2">
    <source>
        <dbReference type="ARBA" id="ARBA00022840"/>
    </source>
</evidence>
<dbReference type="STRING" id="1006006.Mcup_0436"/>
<dbReference type="Pfam" id="PF00069">
    <property type="entry name" value="Pkinase"/>
    <property type="match status" value="1"/>
</dbReference>
<dbReference type="PROSITE" id="PS00107">
    <property type="entry name" value="PROTEIN_KINASE_ATP"/>
    <property type="match status" value="1"/>
</dbReference>
<accession>F4G045</accession>
<keyword evidence="1" id="KW-0547">Nucleotide-binding</keyword>
<feature type="transmembrane region" description="Helical" evidence="4">
    <location>
        <begin position="161"/>
        <end position="180"/>
    </location>
</feature>
<feature type="region of interest" description="Disordered" evidence="3">
    <location>
        <begin position="759"/>
        <end position="778"/>
    </location>
</feature>
<keyword evidence="6" id="KW-0808">Transferase</keyword>
<name>F4G045_METCR</name>
<dbReference type="Gene3D" id="1.10.510.10">
    <property type="entry name" value="Transferase(Phosphotransferase) domain 1"/>
    <property type="match status" value="1"/>
</dbReference>
<proteinExistence type="predicted"/>
<dbReference type="PROSITE" id="PS00108">
    <property type="entry name" value="PROTEIN_KINASE_ST"/>
    <property type="match status" value="1"/>
</dbReference>
<dbReference type="eggNOG" id="arCOG03682">
    <property type="taxonomic scope" value="Archaea"/>
</dbReference>
<feature type="transmembrane region" description="Helical" evidence="4">
    <location>
        <begin position="12"/>
        <end position="31"/>
    </location>
</feature>
<feature type="transmembrane region" description="Helical" evidence="4">
    <location>
        <begin position="37"/>
        <end position="55"/>
    </location>
</feature>
<keyword evidence="4" id="KW-0812">Transmembrane</keyword>